<feature type="region of interest" description="Disordered" evidence="7">
    <location>
        <begin position="325"/>
        <end position="350"/>
    </location>
</feature>
<dbReference type="InterPro" id="IPR002528">
    <property type="entry name" value="MATE_fam"/>
</dbReference>
<feature type="transmembrane region" description="Helical" evidence="6">
    <location>
        <begin position="455"/>
        <end position="476"/>
    </location>
</feature>
<gene>
    <name evidence="9" type="ORF">MUK42_09400</name>
</gene>
<dbReference type="GO" id="GO:0016020">
    <property type="term" value="C:membrane"/>
    <property type="evidence" value="ECO:0007669"/>
    <property type="project" value="UniProtKB-SubCell"/>
</dbReference>
<dbReference type="Pfam" id="PF01554">
    <property type="entry name" value="MatE"/>
    <property type="match status" value="1"/>
</dbReference>
<comment type="similarity">
    <text evidence="2 6">Belongs to the multi antimicrobial extrusion (MATE) (TC 2.A.66.1) family.</text>
</comment>
<name>A0A9E7J9P7_9LILI</name>
<dbReference type="Gene3D" id="3.40.50.720">
    <property type="entry name" value="NAD(P)-binding Rossmann-like Domain"/>
    <property type="match status" value="1"/>
</dbReference>
<dbReference type="GO" id="GO:0015297">
    <property type="term" value="F:antiporter activity"/>
    <property type="evidence" value="ECO:0007669"/>
    <property type="project" value="InterPro"/>
</dbReference>
<dbReference type="CDD" id="cd13136">
    <property type="entry name" value="MATE_DinF_like"/>
    <property type="match status" value="1"/>
</dbReference>
<evidence type="ECO:0000313" key="9">
    <source>
        <dbReference type="EMBL" id="URD72991.1"/>
    </source>
</evidence>
<evidence type="ECO:0000256" key="6">
    <source>
        <dbReference type="RuleBase" id="RU004914"/>
    </source>
</evidence>
<feature type="transmembrane region" description="Helical" evidence="6">
    <location>
        <begin position="496"/>
        <end position="516"/>
    </location>
</feature>
<dbReference type="EMBL" id="CP097502">
    <property type="protein sequence ID" value="URD72991.1"/>
    <property type="molecule type" value="Genomic_DNA"/>
</dbReference>
<feature type="transmembrane region" description="Helical" evidence="6">
    <location>
        <begin position="595"/>
        <end position="615"/>
    </location>
</feature>
<evidence type="ECO:0000256" key="3">
    <source>
        <dbReference type="ARBA" id="ARBA00022692"/>
    </source>
</evidence>
<sequence length="810" mass="87322">MELGWATLSRANFTIAPSLLTTPHPLFPLERNSKKYRVFCLSSGHSESKANEMVVSVTGATGFIGRRLVQKLLSADNFPKLVIAEEREWEQSINGSNAVVNLAGMPISTRWSPEIKKEIKRSRINATSKVVDIINNAKLDLRPSVLVSATAIGYYGSSETLVFDENSPSGNNYLSEVCREWEAKALEVDNGVRLALIRIGVVLGKDGGALGIINGTAPNPVRLSEMCERLGQVVGRPSWLPVPEFALKAVLGEGASVFQQTIRRSTFPPSSMDLRLLTSRSPPATDSLARPHFPHHCLALPSPLALPATPRIRIRSHARLLLPRPASARSDPAPAEHADDTPVGAGGIDESDGSEVSVLLSDGAGSESPSIWKQMKEIAVFAGPASGLWICGPLMSLIDTMVIGQGSSLELAALGPGTVFCDYLCYVFMFLSIATSNMVATSLAKKDKRLVQHQISMLLFVAFACGLGMFLFTRLLGTQILSAFVGSENLHLIPAANSYIQIRSFAWPAVLVGMVAQSASLGMKDSWGPLKVLAVASAVNGFGDIFLCCVCGYGIAGAAWATMLSQVVAAFMMMETLNKSGFSAFSVSIPSTRDFFQILGIAAPVAFYSLLTYSATSMGTITIAAHQVMINVFCMCTVFGEPLSQTAQSFMPELMHGVNRSLEKARMLLKSLVVIGAIGGLTIGAVGTCIPWLFPYLFTTDNVVIGEMHKVLLPYFIALMVTPSTHSLEGTLLAGRDLRFLSLSMSACFCVAGLLLSLVCSKGFGLPGCWWALVGFQWARFSLALQRLLSHRGMLFSEEYYQHQLVKLKT</sequence>
<feature type="transmembrane region" description="Helical" evidence="6">
    <location>
        <begin position="553"/>
        <end position="574"/>
    </location>
</feature>
<dbReference type="Pfam" id="PF01370">
    <property type="entry name" value="Epimerase"/>
    <property type="match status" value="1"/>
</dbReference>
<dbReference type="SUPFAM" id="SSF51735">
    <property type="entry name" value="NAD(P)-binding Rossmann-fold domains"/>
    <property type="match status" value="1"/>
</dbReference>
<dbReference type="OrthoDB" id="423427at2759"/>
<feature type="transmembrane region" description="Helical" evidence="6">
    <location>
        <begin position="672"/>
        <end position="694"/>
    </location>
</feature>
<evidence type="ECO:0000256" key="7">
    <source>
        <dbReference type="SAM" id="MobiDB-lite"/>
    </source>
</evidence>
<feature type="transmembrane region" description="Helical" evidence="6">
    <location>
        <begin position="740"/>
        <end position="758"/>
    </location>
</feature>
<keyword evidence="3 6" id="KW-0812">Transmembrane</keyword>
<dbReference type="InterPro" id="IPR036291">
    <property type="entry name" value="NAD(P)-bd_dom_sf"/>
</dbReference>
<feature type="transmembrane region" description="Helical" evidence="6">
    <location>
        <begin position="714"/>
        <end position="733"/>
    </location>
</feature>
<comment type="caution">
    <text evidence="6">Lacks conserved residue(s) required for the propagation of feature annotation.</text>
</comment>
<dbReference type="InterPro" id="IPR001509">
    <property type="entry name" value="Epimerase_deHydtase"/>
</dbReference>
<evidence type="ECO:0000256" key="4">
    <source>
        <dbReference type="ARBA" id="ARBA00022989"/>
    </source>
</evidence>
<reference evidence="9" key="1">
    <citation type="submission" date="2022-05" db="EMBL/GenBank/DDBJ databases">
        <title>The Musa troglodytarum L. genome provides insights into the mechanism of non-climacteric behaviour and enrichment of carotenoids.</title>
        <authorList>
            <person name="Wang J."/>
        </authorList>
    </citation>
    <scope>NUCLEOTIDE SEQUENCE</scope>
    <source>
        <tissue evidence="9">Leaf</tissue>
    </source>
</reference>
<keyword evidence="10" id="KW-1185">Reference proteome</keyword>
<dbReference type="GO" id="GO:0042910">
    <property type="term" value="F:xenobiotic transmembrane transporter activity"/>
    <property type="evidence" value="ECO:0007669"/>
    <property type="project" value="InterPro"/>
</dbReference>
<evidence type="ECO:0000256" key="5">
    <source>
        <dbReference type="ARBA" id="ARBA00023136"/>
    </source>
</evidence>
<dbReference type="PANTHER" id="PTHR42893">
    <property type="entry name" value="PROTEIN DETOXIFICATION 44, CHLOROPLASTIC-RELATED"/>
    <property type="match status" value="1"/>
</dbReference>
<keyword evidence="4 6" id="KW-1133">Transmembrane helix</keyword>
<protein>
    <recommendedName>
        <fullName evidence="6">Protein DETOXIFICATION</fullName>
    </recommendedName>
    <alternativeName>
        <fullName evidence="6">Multidrug and toxic compound extrusion protein</fullName>
    </alternativeName>
</protein>
<comment type="subcellular location">
    <subcellularLocation>
        <location evidence="1">Membrane</location>
        <topology evidence="1">Multi-pass membrane protein</topology>
    </subcellularLocation>
</comment>
<feature type="domain" description="NAD-dependent epimerase/dehydratase" evidence="8">
    <location>
        <begin position="56"/>
        <end position="206"/>
    </location>
</feature>
<organism evidence="9 10">
    <name type="scientific">Musa troglodytarum</name>
    <name type="common">fe'i banana</name>
    <dbReference type="NCBI Taxonomy" id="320322"/>
    <lineage>
        <taxon>Eukaryota</taxon>
        <taxon>Viridiplantae</taxon>
        <taxon>Streptophyta</taxon>
        <taxon>Embryophyta</taxon>
        <taxon>Tracheophyta</taxon>
        <taxon>Spermatophyta</taxon>
        <taxon>Magnoliopsida</taxon>
        <taxon>Liliopsida</taxon>
        <taxon>Zingiberales</taxon>
        <taxon>Musaceae</taxon>
        <taxon>Musa</taxon>
    </lineage>
</organism>
<evidence type="ECO:0000259" key="8">
    <source>
        <dbReference type="Pfam" id="PF01370"/>
    </source>
</evidence>
<evidence type="ECO:0000256" key="2">
    <source>
        <dbReference type="ARBA" id="ARBA00010199"/>
    </source>
</evidence>
<evidence type="ECO:0000313" key="10">
    <source>
        <dbReference type="Proteomes" id="UP001055439"/>
    </source>
</evidence>
<evidence type="ECO:0000256" key="1">
    <source>
        <dbReference type="ARBA" id="ARBA00004141"/>
    </source>
</evidence>
<dbReference type="AlphaFoldDB" id="A0A9E7J9P7"/>
<proteinExistence type="inferred from homology"/>
<dbReference type="InterPro" id="IPR044644">
    <property type="entry name" value="DinF-like"/>
</dbReference>
<keyword evidence="5 6" id="KW-0472">Membrane</keyword>
<accession>A0A9E7J9P7</accession>
<feature type="transmembrane region" description="Helical" evidence="6">
    <location>
        <begin position="764"/>
        <end position="785"/>
    </location>
</feature>
<feature type="transmembrane region" description="Helical" evidence="6">
    <location>
        <begin position="423"/>
        <end position="443"/>
    </location>
</feature>
<dbReference type="Proteomes" id="UP001055439">
    <property type="component" value="Chromosome 1"/>
</dbReference>
<dbReference type="PANTHER" id="PTHR42893:SF9">
    <property type="entry name" value="PROTEIN DETOXIFICATION 46, CHLOROPLASTIC"/>
    <property type="match status" value="1"/>
</dbReference>